<feature type="non-terminal residue" evidence="4">
    <location>
        <position position="191"/>
    </location>
</feature>
<dbReference type="PANTHER" id="PTHR48065">
    <property type="entry name" value="OS10G0469600 PROTEIN"/>
    <property type="match status" value="1"/>
</dbReference>
<evidence type="ECO:0000259" key="3">
    <source>
        <dbReference type="Pfam" id="PF08263"/>
    </source>
</evidence>
<sequence>MGCLEEERNALLNIEVAFNNLNGSSLLYWHDNHDDYCSWEHVKCNNTTLRVTRLYLGSTRGWKLGQLSWEREESRPWVIAATLFLPLEELQVLDLSDNSLSDLHGTLHLKKLKRLDLSYNNLQRVSSLYKQTSVEDQSLSSSQLKGVNLEVLDLRNNNLVNDSLADITRITSLKALNISDCGLDASSKLLE</sequence>
<protein>
    <recommendedName>
        <fullName evidence="3">Leucine-rich repeat-containing N-terminal plant-type domain-containing protein</fullName>
    </recommendedName>
</protein>
<dbReference type="Pfam" id="PF00560">
    <property type="entry name" value="LRR_1"/>
    <property type="match status" value="1"/>
</dbReference>
<gene>
    <name evidence="4" type="ORF">EUGRSUZ_C04285</name>
</gene>
<keyword evidence="1" id="KW-0433">Leucine-rich repeat</keyword>
<dbReference type="AlphaFoldDB" id="A0A059CX50"/>
<dbReference type="InterPro" id="IPR001611">
    <property type="entry name" value="Leu-rich_rpt"/>
</dbReference>
<organism evidence="4">
    <name type="scientific">Eucalyptus grandis</name>
    <name type="common">Flooded gum</name>
    <dbReference type="NCBI Taxonomy" id="71139"/>
    <lineage>
        <taxon>Eukaryota</taxon>
        <taxon>Viridiplantae</taxon>
        <taxon>Streptophyta</taxon>
        <taxon>Embryophyta</taxon>
        <taxon>Tracheophyta</taxon>
        <taxon>Spermatophyta</taxon>
        <taxon>Magnoliopsida</taxon>
        <taxon>eudicotyledons</taxon>
        <taxon>Gunneridae</taxon>
        <taxon>Pentapetalae</taxon>
        <taxon>rosids</taxon>
        <taxon>malvids</taxon>
        <taxon>Myrtales</taxon>
        <taxon>Myrtaceae</taxon>
        <taxon>Myrtoideae</taxon>
        <taxon>Eucalypteae</taxon>
        <taxon>Eucalyptus</taxon>
    </lineage>
</organism>
<dbReference type="Gramene" id="KCW82917">
    <property type="protein sequence ID" value="KCW82917"/>
    <property type="gene ID" value="EUGRSUZ_C04285"/>
</dbReference>
<dbReference type="Gene3D" id="3.80.10.10">
    <property type="entry name" value="Ribonuclease Inhibitor"/>
    <property type="match status" value="1"/>
</dbReference>
<dbReference type="Pfam" id="PF13855">
    <property type="entry name" value="LRR_8"/>
    <property type="match status" value="1"/>
</dbReference>
<evidence type="ECO:0000313" key="4">
    <source>
        <dbReference type="EMBL" id="KCW82917.1"/>
    </source>
</evidence>
<proteinExistence type="predicted"/>
<dbReference type="EMBL" id="KK198755">
    <property type="protein sequence ID" value="KCW82917.1"/>
    <property type="molecule type" value="Genomic_DNA"/>
</dbReference>
<keyword evidence="2" id="KW-0677">Repeat</keyword>
<dbReference type="PROSITE" id="PS51450">
    <property type="entry name" value="LRR"/>
    <property type="match status" value="2"/>
</dbReference>
<dbReference type="PRINTS" id="PR00019">
    <property type="entry name" value="LEURICHRPT"/>
</dbReference>
<dbReference type="Pfam" id="PF08263">
    <property type="entry name" value="LRRNT_2"/>
    <property type="match status" value="1"/>
</dbReference>
<dbReference type="InterPro" id="IPR032675">
    <property type="entry name" value="LRR_dom_sf"/>
</dbReference>
<dbReference type="SUPFAM" id="SSF52058">
    <property type="entry name" value="L domain-like"/>
    <property type="match status" value="1"/>
</dbReference>
<dbReference type="InterPro" id="IPR013210">
    <property type="entry name" value="LRR_N_plant-typ"/>
</dbReference>
<dbReference type="InParanoid" id="A0A059CX50"/>
<name>A0A059CX50_EUCGR</name>
<evidence type="ECO:0000256" key="1">
    <source>
        <dbReference type="ARBA" id="ARBA00022614"/>
    </source>
</evidence>
<feature type="domain" description="Leucine-rich repeat-containing N-terminal plant-type" evidence="3">
    <location>
        <begin position="5"/>
        <end position="45"/>
    </location>
</feature>
<dbReference type="GO" id="GO:0005886">
    <property type="term" value="C:plasma membrane"/>
    <property type="evidence" value="ECO:0000318"/>
    <property type="project" value="GO_Central"/>
</dbReference>
<accession>A0A059CX50</accession>
<evidence type="ECO:0000256" key="2">
    <source>
        <dbReference type="ARBA" id="ARBA00022737"/>
    </source>
</evidence>
<dbReference type="GO" id="GO:0038023">
    <property type="term" value="F:signaling receptor activity"/>
    <property type="evidence" value="ECO:0000318"/>
    <property type="project" value="GO_Central"/>
</dbReference>
<reference evidence="4" key="1">
    <citation type="submission" date="2013-07" db="EMBL/GenBank/DDBJ databases">
        <title>The genome of Eucalyptus grandis.</title>
        <authorList>
            <person name="Schmutz J."/>
            <person name="Hayes R."/>
            <person name="Myburg A."/>
            <person name="Tuskan G."/>
            <person name="Grattapaglia D."/>
            <person name="Rokhsar D.S."/>
        </authorList>
    </citation>
    <scope>NUCLEOTIDE SEQUENCE</scope>
    <source>
        <tissue evidence="4">Leaf extractions</tissue>
    </source>
</reference>